<dbReference type="EMBL" id="LYPA01000064">
    <property type="protein sequence ID" value="OBR64942.1"/>
    <property type="molecule type" value="Genomic_DNA"/>
</dbReference>
<keyword evidence="3 6" id="KW-0732">Signal</keyword>
<evidence type="ECO:0000256" key="5">
    <source>
        <dbReference type="ARBA" id="ARBA00022825"/>
    </source>
</evidence>
<feature type="chain" id="PRO_5008444963" description="Serine protease" evidence="6">
    <location>
        <begin position="25"/>
        <end position="445"/>
    </location>
</feature>
<reference evidence="7 8" key="1">
    <citation type="submission" date="2016-05" db="EMBL/GenBank/DDBJ databases">
        <title>Paenibacillus oryzae. sp. nov., isolated from the rice root.</title>
        <authorList>
            <person name="Zhang J."/>
            <person name="Zhang X."/>
        </authorList>
    </citation>
    <scope>NUCLEOTIDE SEQUENCE [LARGE SCALE GENOMIC DNA]</scope>
    <source>
        <strain evidence="7 8">1DrF-4</strain>
    </source>
</reference>
<proteinExistence type="inferred from homology"/>
<dbReference type="RefSeq" id="WP_068684132.1">
    <property type="nucleotide sequence ID" value="NZ_LYPA01000064.1"/>
</dbReference>
<keyword evidence="4 6" id="KW-0378">Hydrolase</keyword>
<keyword evidence="2 6" id="KW-0645">Protease</keyword>
<evidence type="ECO:0000256" key="6">
    <source>
        <dbReference type="RuleBase" id="RU004296"/>
    </source>
</evidence>
<organism evidence="7 8">
    <name type="scientific">Paenibacillus oryzae</name>
    <dbReference type="NCBI Taxonomy" id="1844972"/>
    <lineage>
        <taxon>Bacteria</taxon>
        <taxon>Bacillati</taxon>
        <taxon>Bacillota</taxon>
        <taxon>Bacilli</taxon>
        <taxon>Bacillales</taxon>
        <taxon>Paenibacillaceae</taxon>
        <taxon>Paenibacillus</taxon>
    </lineage>
</organism>
<dbReference type="Proteomes" id="UP000092024">
    <property type="component" value="Unassembled WGS sequence"/>
</dbReference>
<dbReference type="SUPFAM" id="SSF50494">
    <property type="entry name" value="Trypsin-like serine proteases"/>
    <property type="match status" value="1"/>
</dbReference>
<dbReference type="CDD" id="cd21112">
    <property type="entry name" value="alphaLP-like"/>
    <property type="match status" value="1"/>
</dbReference>
<evidence type="ECO:0000256" key="3">
    <source>
        <dbReference type="ARBA" id="ARBA00022729"/>
    </source>
</evidence>
<protein>
    <recommendedName>
        <fullName evidence="6">Serine protease</fullName>
        <ecNumber evidence="6">3.4.21.-</ecNumber>
    </recommendedName>
</protein>
<evidence type="ECO:0000256" key="1">
    <source>
        <dbReference type="ARBA" id="ARBA00008764"/>
    </source>
</evidence>
<dbReference type="GO" id="GO:0006508">
    <property type="term" value="P:proteolysis"/>
    <property type="evidence" value="ECO:0007669"/>
    <property type="project" value="UniProtKB-KW"/>
</dbReference>
<evidence type="ECO:0000313" key="7">
    <source>
        <dbReference type="EMBL" id="OBR64942.1"/>
    </source>
</evidence>
<dbReference type="InterPro" id="IPR008256">
    <property type="entry name" value="Peptidase_S1B"/>
</dbReference>
<evidence type="ECO:0000313" key="8">
    <source>
        <dbReference type="Proteomes" id="UP000092024"/>
    </source>
</evidence>
<gene>
    <name evidence="7" type="ORF">A7K91_05010</name>
</gene>
<name>A0A1A5YH71_9BACL</name>
<comment type="caution">
    <text evidence="7">The sequence shown here is derived from an EMBL/GenBank/DDBJ whole genome shotgun (WGS) entry which is preliminary data.</text>
</comment>
<dbReference type="AlphaFoldDB" id="A0A1A5YH71"/>
<comment type="similarity">
    <text evidence="1 6">Belongs to the peptidase S1B family.</text>
</comment>
<keyword evidence="5 6" id="KW-0720">Serine protease</keyword>
<dbReference type="PRINTS" id="PR00839">
    <property type="entry name" value="V8PROTEASE"/>
</dbReference>
<dbReference type="EC" id="3.4.21.-" evidence="6"/>
<keyword evidence="8" id="KW-1185">Reference proteome</keyword>
<dbReference type="InterPro" id="IPR009003">
    <property type="entry name" value="Peptidase_S1_PA"/>
</dbReference>
<evidence type="ECO:0000256" key="2">
    <source>
        <dbReference type="ARBA" id="ARBA00022670"/>
    </source>
</evidence>
<sequence>MYRFRKVAIIFLLVSLVFASTAWASNGSVSDDRFSNLTAQEVSKSNDFRKQLGFPPIDTELGSINGKLFSSKAQEKYGALLTDEELALLEKRIIKIDEASKLQENIENIIDIADSYGGMYFDHHEKNGVLKIGLVSKGKSRDKLIKVFSDLPEKGDIVFYDVTFSYNELEKIHSQIDNELVNAEISDWFTAISTKENKIVIATENNYERVNEILSNKFNKQLYDVREANGINGLSRSAYTRPVYGGLEIVNTSNSGKCTTAFTGVNAGKRFIVTAGHCASGLGEWFTQGGLSLGTVTVRQLSGNTDALGIAVNINNESGKIYGDANVVDINTGLIYTTGAVVCKSGISTGVTCGTITYGTVSYTQVTSLGTVNLSNQFAVAADAQAGDSGSPTYYPNATYNGKTGSKLTGVLSGGGEFDGQQLFISSKLSNVMSNLGLTGVIVGD</sequence>
<dbReference type="GO" id="GO:0008236">
    <property type="term" value="F:serine-type peptidase activity"/>
    <property type="evidence" value="ECO:0007669"/>
    <property type="project" value="UniProtKB-KW"/>
</dbReference>
<evidence type="ECO:0000256" key="4">
    <source>
        <dbReference type="ARBA" id="ARBA00022801"/>
    </source>
</evidence>
<dbReference type="OrthoDB" id="2626666at2"/>
<dbReference type="InterPro" id="IPR043504">
    <property type="entry name" value="Peptidase_S1_PA_chymotrypsin"/>
</dbReference>
<feature type="signal peptide" evidence="6">
    <location>
        <begin position="1"/>
        <end position="24"/>
    </location>
</feature>
<dbReference type="Gene3D" id="2.40.10.10">
    <property type="entry name" value="Trypsin-like serine proteases"/>
    <property type="match status" value="2"/>
</dbReference>
<accession>A0A1A5YH71</accession>